<dbReference type="InterPro" id="IPR033947">
    <property type="entry name" value="ETF_alpha_N"/>
</dbReference>
<dbReference type="SUPFAM" id="SSF52402">
    <property type="entry name" value="Adenine nucleotide alpha hydrolases-like"/>
    <property type="match status" value="1"/>
</dbReference>
<dbReference type="PIRSF" id="PIRSF000089">
    <property type="entry name" value="Electra_flavoP_a"/>
    <property type="match status" value="1"/>
</dbReference>
<dbReference type="Proteomes" id="UP000322917">
    <property type="component" value="Unassembled WGS sequence"/>
</dbReference>
<protein>
    <submittedName>
        <fullName evidence="4">Electron transfer flavoprotein alpha subunit apoprotein</fullName>
    </submittedName>
</protein>
<dbReference type="GO" id="GO:0033539">
    <property type="term" value="P:fatty acid beta-oxidation using acyl-CoA dehydrogenase"/>
    <property type="evidence" value="ECO:0007669"/>
    <property type="project" value="TreeGrafter"/>
</dbReference>
<feature type="binding site" evidence="2">
    <location>
        <begin position="285"/>
        <end position="292"/>
    </location>
    <ligand>
        <name>FAD</name>
        <dbReference type="ChEBI" id="CHEBI:57692"/>
    </ligand>
</feature>
<dbReference type="SUPFAM" id="SSF52467">
    <property type="entry name" value="DHS-like NAD/FAD-binding domain"/>
    <property type="match status" value="1"/>
</dbReference>
<dbReference type="InterPro" id="IPR014729">
    <property type="entry name" value="Rossmann-like_a/b/a_fold"/>
</dbReference>
<dbReference type="Gene3D" id="3.40.50.1220">
    <property type="entry name" value="TPP-binding domain"/>
    <property type="match status" value="1"/>
</dbReference>
<dbReference type="GO" id="GO:0050660">
    <property type="term" value="F:flavin adenine dinucleotide binding"/>
    <property type="evidence" value="ECO:0007669"/>
    <property type="project" value="InterPro"/>
</dbReference>
<keyword evidence="5" id="KW-1185">Reference proteome</keyword>
<keyword evidence="2" id="KW-0274">FAD</keyword>
<dbReference type="PANTHER" id="PTHR43153">
    <property type="entry name" value="ELECTRON TRANSFER FLAVOPROTEIN ALPHA"/>
    <property type="match status" value="1"/>
</dbReference>
<dbReference type="InterPro" id="IPR014730">
    <property type="entry name" value="ETF_a/b_N"/>
</dbReference>
<dbReference type="EMBL" id="FQZD01000030">
    <property type="protein sequence ID" value="SHJ63363.1"/>
    <property type="molecule type" value="Genomic_DNA"/>
</dbReference>
<feature type="domain" description="Electron transfer flavoprotein alpha/beta-subunit N-terminal" evidence="3">
    <location>
        <begin position="13"/>
        <end position="205"/>
    </location>
</feature>
<keyword evidence="2" id="KW-0285">Flavoprotein</keyword>
<evidence type="ECO:0000313" key="5">
    <source>
        <dbReference type="Proteomes" id="UP000322917"/>
    </source>
</evidence>
<dbReference type="SMART" id="SM00893">
    <property type="entry name" value="ETF"/>
    <property type="match status" value="1"/>
</dbReference>
<evidence type="ECO:0000256" key="2">
    <source>
        <dbReference type="PIRSR" id="PIRSR000089-1"/>
    </source>
</evidence>
<reference evidence="4 5" key="1">
    <citation type="submission" date="2016-11" db="EMBL/GenBank/DDBJ databases">
        <authorList>
            <person name="Varghese N."/>
            <person name="Submissions S."/>
        </authorList>
    </citation>
    <scope>NUCLEOTIDE SEQUENCE [LARGE SCALE GENOMIC DNA]</scope>
    <source>
        <strain evidence="4 5">DSM 15287</strain>
    </source>
</reference>
<evidence type="ECO:0000256" key="1">
    <source>
        <dbReference type="ARBA" id="ARBA00005817"/>
    </source>
</evidence>
<dbReference type="PANTHER" id="PTHR43153:SF1">
    <property type="entry name" value="ELECTRON TRANSFER FLAVOPROTEIN SUBUNIT ALPHA, MITOCHONDRIAL"/>
    <property type="match status" value="1"/>
</dbReference>
<dbReference type="Pfam" id="PF01012">
    <property type="entry name" value="ETF"/>
    <property type="match status" value="1"/>
</dbReference>
<evidence type="ECO:0000259" key="3">
    <source>
        <dbReference type="SMART" id="SM00893"/>
    </source>
</evidence>
<proteinExistence type="inferred from homology"/>
<dbReference type="InterPro" id="IPR014731">
    <property type="entry name" value="ETF_asu_C"/>
</dbReference>
<dbReference type="GO" id="GO:0009055">
    <property type="term" value="F:electron transfer activity"/>
    <property type="evidence" value="ECO:0007669"/>
    <property type="project" value="InterPro"/>
</dbReference>
<dbReference type="InterPro" id="IPR001308">
    <property type="entry name" value="ETF_a/FixB"/>
</dbReference>
<comment type="similarity">
    <text evidence="1">Belongs to the ETF alpha-subunit/FixB family.</text>
</comment>
<feature type="binding site" evidence="2">
    <location>
        <begin position="254"/>
        <end position="255"/>
    </location>
    <ligand>
        <name>FAD</name>
        <dbReference type="ChEBI" id="CHEBI:57692"/>
    </ligand>
</feature>
<dbReference type="RefSeq" id="WP_149735632.1">
    <property type="nucleotide sequence ID" value="NZ_FQZD01000030.1"/>
</dbReference>
<name>A0A1M6KWN8_9FIRM</name>
<accession>A0A1M6KWN8</accession>
<dbReference type="CDD" id="cd01715">
    <property type="entry name" value="ETF_alpha"/>
    <property type="match status" value="1"/>
</dbReference>
<dbReference type="AlphaFoldDB" id="A0A1M6KWN8"/>
<sequence length="348" mass="37157">MTQSYQREDYHGIWVIAEQDGDRVNHVSLELLTKARELKEQGKLTEPVTAVLLGTNLAKFPAKLAEAGAEAVIVVDHSALRYFQNETYALVLKELVGARKPAIVLMGATAAGSDLAPTLGAKLWTGVAAHCVDMKLNDEGNLVAVVPAFGGKVLGDILCPELRPQMATVRPGILGKALCFPHENYQIEHYDPSSALTKDKGLVRALGISYEPVQGVPLEEADVVVAGGFGAATEENWQLVETLASLLGGAVGCTRPPLDEGWARDYQMIGTSGKSVRPKVYIGVGISGATHHVCGMKDAGLVISINKDEKAPIFEVSDIRVIADAATILPLVIESLQKNDEDEVCKLA</sequence>
<dbReference type="OrthoDB" id="9770286at2"/>
<dbReference type="Gene3D" id="3.40.50.620">
    <property type="entry name" value="HUPs"/>
    <property type="match status" value="1"/>
</dbReference>
<comment type="cofactor">
    <cofactor evidence="2">
        <name>FAD</name>
        <dbReference type="ChEBI" id="CHEBI:57692"/>
    </cofactor>
    <text evidence="2">Binds 1 FAD per dimer.</text>
</comment>
<evidence type="ECO:0000313" key="4">
    <source>
        <dbReference type="EMBL" id="SHJ63363.1"/>
    </source>
</evidence>
<organism evidence="4 5">
    <name type="scientific">Propionispora hippei DSM 15287</name>
    <dbReference type="NCBI Taxonomy" id="1123003"/>
    <lineage>
        <taxon>Bacteria</taxon>
        <taxon>Bacillati</taxon>
        <taxon>Bacillota</taxon>
        <taxon>Negativicutes</taxon>
        <taxon>Selenomonadales</taxon>
        <taxon>Sporomusaceae</taxon>
        <taxon>Propionispora</taxon>
    </lineage>
</organism>
<dbReference type="Pfam" id="PF00766">
    <property type="entry name" value="ETF_alpha"/>
    <property type="match status" value="1"/>
</dbReference>
<dbReference type="InterPro" id="IPR029035">
    <property type="entry name" value="DHS-like_NAD/FAD-binding_dom"/>
</dbReference>
<gene>
    <name evidence="4" type="ORF">SAMN02745170_02962</name>
</gene>
<feature type="binding site" evidence="2">
    <location>
        <position position="306"/>
    </location>
    <ligand>
        <name>FAD</name>
        <dbReference type="ChEBI" id="CHEBI:57692"/>
    </ligand>
</feature>